<dbReference type="InterPro" id="IPR015210">
    <property type="entry name" value="NaeI"/>
</dbReference>
<organism evidence="5 6">
    <name type="scientific">Arthrobacter parietis</name>
    <dbReference type="NCBI Taxonomy" id="271434"/>
    <lineage>
        <taxon>Bacteria</taxon>
        <taxon>Bacillati</taxon>
        <taxon>Actinomycetota</taxon>
        <taxon>Actinomycetes</taxon>
        <taxon>Micrococcales</taxon>
        <taxon>Micrococcaceae</taxon>
        <taxon>Arthrobacter</taxon>
    </lineage>
</organism>
<sequence>MAKVFRSTFDQLYDGQHTGRYSVEQLFKTEKTHFGTLIEINLQRELNLADGSVLDFMIAGYEVDCKYSHTGAWMLPIESFDQVVLVTQANDRRSVWSAGVVRASQENRRVGENRDRKTGLNVRGRSEIVWLFKDAQMQPNALLQLPPSEVYKIMSGRSGQARVNELFRRATNKRLSRNIIATVAQQDDYMKRVRYNGGSRSALRPEGYLILGGDYLNQRNLAAALGAVVPAPGELVSVRVTRADPEEGVDIDGERWRLAVQNEQVDSPAPLLPK</sequence>
<evidence type="ECO:0000256" key="2">
    <source>
        <dbReference type="ARBA" id="ARBA00022759"/>
    </source>
</evidence>
<keyword evidence="6" id="KW-1185">Reference proteome</keyword>
<proteinExistence type="predicted"/>
<dbReference type="InterPro" id="IPR037057">
    <property type="entry name" value="DNA_rep_MutH/T2_RE_sf"/>
</dbReference>
<keyword evidence="1" id="KW-0540">Nuclease</keyword>
<dbReference type="CDD" id="cd22338">
    <property type="entry name" value="NaeI-like"/>
    <property type="match status" value="1"/>
</dbReference>
<evidence type="ECO:0000256" key="1">
    <source>
        <dbReference type="ARBA" id="ARBA00022722"/>
    </source>
</evidence>
<dbReference type="Proteomes" id="UP001500974">
    <property type="component" value="Unassembled WGS sequence"/>
</dbReference>
<evidence type="ECO:0000313" key="6">
    <source>
        <dbReference type="Proteomes" id="UP001500974"/>
    </source>
</evidence>
<name>A0ABN3AQF2_9MICC</name>
<feature type="domain" description="Type II restriction enzyme NaeI" evidence="4">
    <location>
        <begin position="1"/>
        <end position="265"/>
    </location>
</feature>
<dbReference type="SUPFAM" id="SSF52980">
    <property type="entry name" value="Restriction endonuclease-like"/>
    <property type="match status" value="1"/>
</dbReference>
<evidence type="ECO:0000313" key="5">
    <source>
        <dbReference type="EMBL" id="GAA2173471.1"/>
    </source>
</evidence>
<gene>
    <name evidence="5" type="ORF">GCM10009784_07890</name>
</gene>
<dbReference type="Gene3D" id="3.40.600.10">
    <property type="entry name" value="DNA mismatch repair MutH/Restriction endonuclease, type II"/>
    <property type="match status" value="1"/>
</dbReference>
<protein>
    <recommendedName>
        <fullName evidence="4">Type II restriction enzyme NaeI domain-containing protein</fullName>
    </recommendedName>
</protein>
<evidence type="ECO:0000259" key="4">
    <source>
        <dbReference type="Pfam" id="PF09126"/>
    </source>
</evidence>
<dbReference type="Pfam" id="PF09126">
    <property type="entry name" value="NaeI"/>
    <property type="match status" value="1"/>
</dbReference>
<dbReference type="InterPro" id="IPR036388">
    <property type="entry name" value="WH-like_DNA-bd_sf"/>
</dbReference>
<dbReference type="Gene3D" id="1.10.10.10">
    <property type="entry name" value="Winged helix-like DNA-binding domain superfamily/Winged helix DNA-binding domain"/>
    <property type="match status" value="1"/>
</dbReference>
<comment type="caution">
    <text evidence="5">The sequence shown here is derived from an EMBL/GenBank/DDBJ whole genome shotgun (WGS) entry which is preliminary data.</text>
</comment>
<accession>A0ABN3AQF2</accession>
<reference evidence="5 6" key="1">
    <citation type="journal article" date="2019" name="Int. J. Syst. Evol. Microbiol.">
        <title>The Global Catalogue of Microorganisms (GCM) 10K type strain sequencing project: providing services to taxonomists for standard genome sequencing and annotation.</title>
        <authorList>
            <consortium name="The Broad Institute Genomics Platform"/>
            <consortium name="The Broad Institute Genome Sequencing Center for Infectious Disease"/>
            <person name="Wu L."/>
            <person name="Ma J."/>
        </authorList>
    </citation>
    <scope>NUCLEOTIDE SEQUENCE [LARGE SCALE GENOMIC DNA]</scope>
    <source>
        <strain evidence="5 6">JCM 14917</strain>
    </source>
</reference>
<keyword evidence="2" id="KW-0255">Endonuclease</keyword>
<keyword evidence="3" id="KW-0378">Hydrolase</keyword>
<dbReference type="EMBL" id="BAAAON010000001">
    <property type="protein sequence ID" value="GAA2173471.1"/>
    <property type="molecule type" value="Genomic_DNA"/>
</dbReference>
<dbReference type="InterPro" id="IPR011335">
    <property type="entry name" value="Restrct_endonuc-II-like"/>
</dbReference>
<evidence type="ECO:0000256" key="3">
    <source>
        <dbReference type="ARBA" id="ARBA00022801"/>
    </source>
</evidence>